<dbReference type="Gene3D" id="1.10.10.10">
    <property type="entry name" value="Winged helix-like DNA-binding domain superfamily/Winged helix DNA-binding domain"/>
    <property type="match status" value="1"/>
</dbReference>
<dbReference type="InterPro" id="IPR036388">
    <property type="entry name" value="WH-like_DNA-bd_sf"/>
</dbReference>
<dbReference type="Pfam" id="PF24035">
    <property type="entry name" value="DUF7344"/>
    <property type="match status" value="1"/>
</dbReference>
<dbReference type="InterPro" id="IPR036390">
    <property type="entry name" value="WH_DNA-bd_sf"/>
</dbReference>
<evidence type="ECO:0000259" key="1">
    <source>
        <dbReference type="Pfam" id="PF24035"/>
    </source>
</evidence>
<dbReference type="SUPFAM" id="SSF46785">
    <property type="entry name" value="Winged helix' DNA-binding domain"/>
    <property type="match status" value="1"/>
</dbReference>
<dbReference type="AlphaFoldDB" id="F8D4I2"/>
<proteinExistence type="predicted"/>
<evidence type="ECO:0000313" key="3">
    <source>
        <dbReference type="Proteomes" id="UP000006794"/>
    </source>
</evidence>
<dbReference type="InterPro" id="IPR055768">
    <property type="entry name" value="DUF7344"/>
</dbReference>
<sequence>MGEETTADRLFDALTDVHRRRLLFALIDHNPQDVSELPDVPWTLSESEAVLTSKHHVHLPKLADYGLIEWERDEQIVTKGPRFDEIEPILQLLDDHRDELPVRMV</sequence>
<dbReference type="OrthoDB" id="174098at2157"/>
<dbReference type="STRING" id="797210.Halxa_1678"/>
<dbReference type="Proteomes" id="UP000006794">
    <property type="component" value="Chromosome"/>
</dbReference>
<accession>F8D4I2</accession>
<feature type="domain" description="DUF7344" evidence="1">
    <location>
        <begin position="41"/>
        <end position="78"/>
    </location>
</feature>
<dbReference type="KEGG" id="hxa:Halxa_1678"/>
<dbReference type="HOGENOM" id="CLU_131305_5_1_2"/>
<dbReference type="RefSeq" id="WP_013879204.1">
    <property type="nucleotide sequence ID" value="NC_015666.1"/>
</dbReference>
<protein>
    <recommendedName>
        <fullName evidence="1">DUF7344 domain-containing protein</fullName>
    </recommendedName>
</protein>
<keyword evidence="3" id="KW-1185">Reference proteome</keyword>
<reference evidence="2 3" key="1">
    <citation type="journal article" date="2012" name="Stand. Genomic Sci.">
        <title>Complete genome sequence of Halopiger xanaduensis type strain (SH-6(T)).</title>
        <authorList>
            <person name="Anderson I."/>
            <person name="Tindall B.J."/>
            <person name="Rohde M."/>
            <person name="Lucas S."/>
            <person name="Han J."/>
            <person name="Lapidus A."/>
            <person name="Cheng J.F."/>
            <person name="Goodwin L."/>
            <person name="Pitluck S."/>
            <person name="Peters L."/>
            <person name="Pati A."/>
            <person name="Mikhailova N."/>
            <person name="Pagani I."/>
            <person name="Teshima H."/>
            <person name="Han C."/>
            <person name="Tapia R."/>
            <person name="Land M."/>
            <person name="Woyke T."/>
            <person name="Klenk H.P."/>
            <person name="Kyrpides N."/>
            <person name="Ivanova N."/>
        </authorList>
    </citation>
    <scope>NUCLEOTIDE SEQUENCE [LARGE SCALE GENOMIC DNA]</scope>
    <source>
        <strain evidence="3">DSM 18323 / JCM 14033 / SH-6</strain>
    </source>
</reference>
<dbReference type="eggNOG" id="arCOG03828">
    <property type="taxonomic scope" value="Archaea"/>
</dbReference>
<dbReference type="EMBL" id="CP002839">
    <property type="protein sequence ID" value="AEH36310.1"/>
    <property type="molecule type" value="Genomic_DNA"/>
</dbReference>
<name>F8D4I2_HALXS</name>
<dbReference type="GeneID" id="10796647"/>
<gene>
    <name evidence="2" type="ordered locus">Halxa_1678</name>
</gene>
<organism evidence="2 3">
    <name type="scientific">Halopiger xanaduensis (strain DSM 18323 / JCM 14033 / SH-6)</name>
    <dbReference type="NCBI Taxonomy" id="797210"/>
    <lineage>
        <taxon>Archaea</taxon>
        <taxon>Methanobacteriati</taxon>
        <taxon>Methanobacteriota</taxon>
        <taxon>Stenosarchaea group</taxon>
        <taxon>Halobacteria</taxon>
        <taxon>Halobacteriales</taxon>
        <taxon>Natrialbaceae</taxon>
        <taxon>Halopiger</taxon>
    </lineage>
</organism>
<evidence type="ECO:0000313" key="2">
    <source>
        <dbReference type="EMBL" id="AEH36310.1"/>
    </source>
</evidence>